<dbReference type="PANTHER" id="PTHR43546">
    <property type="entry name" value="UPF0173 METAL-DEPENDENT HYDROLASE MJ1163-RELATED"/>
    <property type="match status" value="1"/>
</dbReference>
<sequence length="296" mass="32603">MRSLSLFGLVVILTVFPLCSGVVAAAEETGRPSAKTMKFQQIRSATIKLSYGGVNFLIDPMLAEKDAYPGLPGSYNSQLRFPRVELPMPADQVLDQVSAVILTHLHPDHWDDATRRRLPKSIPIFTQNEADAASVRRDGFMTVRVLTGDAEFQGVRLYRTGGQHGPDVLMASPLGQIMGEVSGIVLESPGYKTVYVAGDTVWTGAVEEAIRRHRPEVIILNTAYARMEGFAGSLIMGKEDLLRAHRMAPQATVIASHMETVNHAAQTRAELRNYIDQVGMNRRRVLVPLDGEAYTF</sequence>
<dbReference type="SUPFAM" id="SSF56281">
    <property type="entry name" value="Metallo-hydrolase/oxidoreductase"/>
    <property type="match status" value="1"/>
</dbReference>
<feature type="domain" description="Metallo-beta-lactamase" evidence="2">
    <location>
        <begin position="43"/>
        <end position="257"/>
    </location>
</feature>
<reference evidence="3 4" key="1">
    <citation type="submission" date="2020-03" db="EMBL/GenBank/DDBJ databases">
        <title>Draft genome sequence of environmentally isolated cultures.</title>
        <authorList>
            <person name="Wilson H.S."/>
            <person name="De Leon M.E."/>
        </authorList>
    </citation>
    <scope>NUCLEOTIDE SEQUENCE [LARGE SCALE GENOMIC DNA]</scope>
    <source>
        <strain evidence="3 4">HSC-31F16</strain>
    </source>
</reference>
<evidence type="ECO:0000313" key="4">
    <source>
        <dbReference type="Proteomes" id="UP001515641"/>
    </source>
</evidence>
<protein>
    <submittedName>
        <fullName evidence="3">MBL fold metallo-hydrolase</fullName>
    </submittedName>
</protein>
<dbReference type="PANTHER" id="PTHR43546:SF9">
    <property type="entry name" value="L-ASCORBATE-6-PHOSPHATE LACTONASE ULAG-RELATED"/>
    <property type="match status" value="1"/>
</dbReference>
<evidence type="ECO:0000256" key="1">
    <source>
        <dbReference type="ARBA" id="ARBA00022801"/>
    </source>
</evidence>
<organism evidence="3 4">
    <name type="scientific">Chromobacterium fluminis</name>
    <dbReference type="NCBI Taxonomy" id="3044269"/>
    <lineage>
        <taxon>Bacteria</taxon>
        <taxon>Pseudomonadati</taxon>
        <taxon>Pseudomonadota</taxon>
        <taxon>Betaproteobacteria</taxon>
        <taxon>Neisseriales</taxon>
        <taxon>Chromobacteriaceae</taxon>
        <taxon>Chromobacterium</taxon>
    </lineage>
</organism>
<dbReference type="RefSeq" id="WP_166453881.1">
    <property type="nucleotide sequence ID" value="NZ_JAAOMA010000052.1"/>
</dbReference>
<dbReference type="InterPro" id="IPR001279">
    <property type="entry name" value="Metallo-B-lactamas"/>
</dbReference>
<evidence type="ECO:0000313" key="3">
    <source>
        <dbReference type="EMBL" id="NHR08191.1"/>
    </source>
</evidence>
<gene>
    <name evidence="3" type="ORF">HA052_23655</name>
</gene>
<keyword evidence="1" id="KW-0378">Hydrolase</keyword>
<dbReference type="EMBL" id="JAAOMA010000052">
    <property type="protein sequence ID" value="NHR08191.1"/>
    <property type="molecule type" value="Genomic_DNA"/>
</dbReference>
<dbReference type="Proteomes" id="UP001515641">
    <property type="component" value="Unassembled WGS sequence"/>
</dbReference>
<keyword evidence="4" id="KW-1185">Reference proteome</keyword>
<dbReference type="Gene3D" id="3.60.15.10">
    <property type="entry name" value="Ribonuclease Z/Hydroxyacylglutathione hydrolase-like"/>
    <property type="match status" value="1"/>
</dbReference>
<accession>A0ABX0LB87</accession>
<comment type="caution">
    <text evidence="3">The sequence shown here is derived from an EMBL/GenBank/DDBJ whole genome shotgun (WGS) entry which is preliminary data.</text>
</comment>
<proteinExistence type="predicted"/>
<dbReference type="Pfam" id="PF12706">
    <property type="entry name" value="Lactamase_B_2"/>
    <property type="match status" value="1"/>
</dbReference>
<name>A0ABX0LB87_9NEIS</name>
<dbReference type="SMART" id="SM00849">
    <property type="entry name" value="Lactamase_B"/>
    <property type="match status" value="1"/>
</dbReference>
<evidence type="ECO:0000259" key="2">
    <source>
        <dbReference type="SMART" id="SM00849"/>
    </source>
</evidence>
<dbReference type="InterPro" id="IPR050114">
    <property type="entry name" value="UPF0173_UPF0282_UlaG_hydrolase"/>
</dbReference>
<dbReference type="InterPro" id="IPR036866">
    <property type="entry name" value="RibonucZ/Hydroxyglut_hydro"/>
</dbReference>